<dbReference type="NCBIfam" id="NF007144">
    <property type="entry name" value="PRK09585.2-3"/>
    <property type="match status" value="1"/>
</dbReference>
<dbReference type="GO" id="GO:0005524">
    <property type="term" value="F:ATP binding"/>
    <property type="evidence" value="ECO:0007669"/>
    <property type="project" value="InterPro"/>
</dbReference>
<dbReference type="SUPFAM" id="SSF53067">
    <property type="entry name" value="Actin-like ATPase domain"/>
    <property type="match status" value="1"/>
</dbReference>
<sequence>MEHREYSVVGVMSGTSLDGIDLVYVTFKYEESWSFKIIYAETFAYPLAWVNVLRGLVFNTLEALKQIDFDYTKFLAKVINSFIEKYNLTNIDAVCSHGHTALHRPENGLTYQIGNLPELATWLNRKVVCDFRVQDVALGGQGAPLVPIGDELLFSEFDYCLNLGGFANISTKINEERIAYDICPVNIVLNKYVNVLGFDFDDAGKIASTGVVNNELLAKLNALQFYKESFPKSLGLEWVDKNIFPLIDSFKLEVKDILKTFVAHIAHQIALEVNTKTRGSLLITGGGVYNLYLIDRIKSLINSDVVIPQGETIEFKEALIFGFLGVLKLRNEINCLKSVTGASRNHSSGIVYFP</sequence>
<dbReference type="HOGENOM" id="CLU_038782_2_0_10"/>
<accession>A0A0C5WIJ9</accession>
<dbReference type="GO" id="GO:0016773">
    <property type="term" value="F:phosphotransferase activity, alcohol group as acceptor"/>
    <property type="evidence" value="ECO:0007669"/>
    <property type="project" value="InterPro"/>
</dbReference>
<protein>
    <submittedName>
        <fullName evidence="1">Anhydro-N-acetylmuramic acid kinase</fullName>
    </submittedName>
</protein>
<dbReference type="GO" id="GO:0009254">
    <property type="term" value="P:peptidoglycan turnover"/>
    <property type="evidence" value="ECO:0007669"/>
    <property type="project" value="InterPro"/>
</dbReference>
<dbReference type="AlphaFoldDB" id="A0A0C5WIJ9"/>
<keyword evidence="2" id="KW-1185">Reference proteome</keyword>
<dbReference type="InterPro" id="IPR043129">
    <property type="entry name" value="ATPase_NBD"/>
</dbReference>
<dbReference type="Proteomes" id="UP000032229">
    <property type="component" value="Chromosome"/>
</dbReference>
<organism evidence="1 2">
    <name type="scientific">Siansivirga zeaxanthinifaciens CC-SAMT-1</name>
    <dbReference type="NCBI Taxonomy" id="1454006"/>
    <lineage>
        <taxon>Bacteria</taxon>
        <taxon>Pseudomonadati</taxon>
        <taxon>Bacteroidota</taxon>
        <taxon>Flavobacteriia</taxon>
        <taxon>Flavobacteriales</taxon>
        <taxon>Flavobacteriaceae</taxon>
        <taxon>Siansivirga</taxon>
    </lineage>
</organism>
<dbReference type="STRING" id="1454006.AW14_01535"/>
<keyword evidence="1" id="KW-0418">Kinase</keyword>
<dbReference type="InterPro" id="IPR005338">
    <property type="entry name" value="Anhydro_N_Ac-Mur_kinase"/>
</dbReference>
<dbReference type="GO" id="GO:0006040">
    <property type="term" value="P:amino sugar metabolic process"/>
    <property type="evidence" value="ECO:0007669"/>
    <property type="project" value="InterPro"/>
</dbReference>
<reference evidence="1 2" key="1">
    <citation type="submission" date="2014-02" db="EMBL/GenBank/DDBJ databases">
        <authorList>
            <person name="Young C.-C."/>
            <person name="Hameed A."/>
            <person name="Huang H.-C."/>
            <person name="Shahina M."/>
        </authorList>
    </citation>
    <scope>NUCLEOTIDE SEQUENCE [LARGE SCALE GENOMIC DNA]</scope>
    <source>
        <strain evidence="1 2">CC-SAMT-1</strain>
    </source>
</reference>
<dbReference type="GO" id="GO:0016301">
    <property type="term" value="F:kinase activity"/>
    <property type="evidence" value="ECO:0007669"/>
    <property type="project" value="UniProtKB-KW"/>
</dbReference>
<dbReference type="PATRIC" id="fig|1454006.5.peg.290"/>
<dbReference type="EMBL" id="CP007202">
    <property type="protein sequence ID" value="AJR02525.1"/>
    <property type="molecule type" value="Genomic_DNA"/>
</dbReference>
<proteinExistence type="predicted"/>
<gene>
    <name evidence="1" type="ORF">AW14_01535</name>
</gene>
<dbReference type="Gene3D" id="3.30.420.40">
    <property type="match status" value="2"/>
</dbReference>
<dbReference type="Pfam" id="PF03702">
    <property type="entry name" value="AnmK"/>
    <property type="match status" value="1"/>
</dbReference>
<dbReference type="PANTHER" id="PTHR30605">
    <property type="entry name" value="ANHYDRO-N-ACETYLMURAMIC ACID KINASE"/>
    <property type="match status" value="1"/>
</dbReference>
<dbReference type="OrthoDB" id="9763949at2"/>
<keyword evidence="1" id="KW-0808">Transferase</keyword>
<evidence type="ECO:0000313" key="1">
    <source>
        <dbReference type="EMBL" id="AJR02525.1"/>
    </source>
</evidence>
<dbReference type="KEGG" id="sze:AW14_01535"/>
<dbReference type="RefSeq" id="WP_044637198.1">
    <property type="nucleotide sequence ID" value="NZ_CP007202.1"/>
</dbReference>
<dbReference type="PANTHER" id="PTHR30605:SF0">
    <property type="entry name" value="ANHYDRO-N-ACETYLMURAMIC ACID KINASE"/>
    <property type="match status" value="1"/>
</dbReference>
<name>A0A0C5WIJ9_9FLAO</name>
<evidence type="ECO:0000313" key="2">
    <source>
        <dbReference type="Proteomes" id="UP000032229"/>
    </source>
</evidence>